<feature type="compositionally biased region" description="Polar residues" evidence="1">
    <location>
        <begin position="71"/>
        <end position="86"/>
    </location>
</feature>
<evidence type="ECO:0000313" key="2">
    <source>
        <dbReference type="EMBL" id="OAJ41400.1"/>
    </source>
</evidence>
<proteinExistence type="predicted"/>
<feature type="compositionally biased region" description="Low complexity" evidence="1">
    <location>
        <begin position="605"/>
        <end position="630"/>
    </location>
</feature>
<feature type="compositionally biased region" description="Polar residues" evidence="1">
    <location>
        <begin position="421"/>
        <end position="435"/>
    </location>
</feature>
<dbReference type="AlphaFoldDB" id="A0A177WPP2"/>
<feature type="compositionally biased region" description="Polar residues" evidence="1">
    <location>
        <begin position="631"/>
        <end position="644"/>
    </location>
</feature>
<sequence>MANSSGLSRVSVIDSVHLPPLFATAQHTIQQSPMHRSIDDVSPHASCSDTASNAHCHRTSDTVKSRIRPNNGRSKQHSSGSKNIASHANAGNCESGSDGLPAAAAAARQQSIPSVNPTPSVNNKSTILSKNNLPPSALNDKWQTKFQEQYRGSRSRHALPYSTYATMASAIDNPNPSKGRMSESTAAKLNALRPKLLGMAFAPWSILEYMTFTGPPLEYGGNTTSESRSPRDKHARNPSAFPSKSLQSAHPALETHYKLRASDTGSSSLSKSASVPLGKHESSAQLSTVARSSTNPPLRGGDDCSAAMRDSISDRTFSDSLYISTGKLNSDRDSRLTTALATESLNSVEKDKCALLSDSDLKQSIRYKSAPLNVSAMDPVIVINDGYMSSDAIKPDMSFKQVDGAVSTLKSTPLESPRLATAQTTGTASDTNFKPQNKPVARPAYSFGKIKQKTLADSKQSQPQATIINTENQKLECHGSSNASSASMGQSAHNDPKKEFNVLLIKGWEQVHKRLHSVVIKIPISISDIKAAHMAQQKLAQSKSTEKGFADPQHTSKSLAFSQFNGGKSALPKLRISNSSQYSSVNKLGQERQTDLFSKLPTAQSYSSSLQSSPVDLSRSNSASAGKSSKTLAANSRSNSTEQRILNPKKKPIKFEKSASKGMTERKSLQSPRRPTSAADDRNRQAPPRNDTDEDVLVSRTKNRSANQEVGIEPSLNSKVENKKKQAVPSKVSNSSGKVELNGQQNNRSRKDMNHASKCIEPSNNKRKDRDPISTNGTEKVASNDGLRSVKRIKGETGVNETMDAKREQVGSKSSLDRDKNNAKDSSYISPPSIPKTRPYSQANRRELSNEMSLHRSAHEDPLNHTTSHHSNSDVDSSRNIKGSHSEDGYFHKNSTAKQDESSSRSKSSSDSLAIKADRTTKVSP</sequence>
<feature type="compositionally biased region" description="Basic and acidic residues" evidence="1">
    <location>
        <begin position="803"/>
        <end position="823"/>
    </location>
</feature>
<organism evidence="2 3">
    <name type="scientific">Batrachochytrium dendrobatidis (strain JEL423)</name>
    <dbReference type="NCBI Taxonomy" id="403673"/>
    <lineage>
        <taxon>Eukaryota</taxon>
        <taxon>Fungi</taxon>
        <taxon>Fungi incertae sedis</taxon>
        <taxon>Chytridiomycota</taxon>
        <taxon>Chytridiomycota incertae sedis</taxon>
        <taxon>Chytridiomycetes</taxon>
        <taxon>Rhizophydiales</taxon>
        <taxon>Rhizophydiales incertae sedis</taxon>
        <taxon>Batrachochytrium</taxon>
    </lineage>
</organism>
<feature type="compositionally biased region" description="Basic and acidic residues" evidence="1">
    <location>
        <begin position="916"/>
        <end position="925"/>
    </location>
</feature>
<feature type="region of interest" description="Disordered" evidence="1">
    <location>
        <begin position="604"/>
        <end position="925"/>
    </location>
</feature>
<feature type="compositionally biased region" description="Polar residues" evidence="1">
    <location>
        <begin position="731"/>
        <end position="747"/>
    </location>
</feature>
<evidence type="ECO:0000256" key="1">
    <source>
        <dbReference type="SAM" id="MobiDB-lite"/>
    </source>
</evidence>
<accession>A0A177WPP2</accession>
<feature type="compositionally biased region" description="Polar residues" evidence="1">
    <location>
        <begin position="283"/>
        <end position="296"/>
    </location>
</feature>
<protein>
    <submittedName>
        <fullName evidence="2">Uncharacterized protein</fullName>
    </submittedName>
</protein>
<name>A0A177WPP2_BATDL</name>
<dbReference type="VEuPathDB" id="FungiDB:BDEG_25009"/>
<feature type="compositionally biased region" description="Basic and acidic residues" evidence="1">
    <location>
        <begin position="871"/>
        <end position="891"/>
    </location>
</feature>
<feature type="region of interest" description="Disordered" evidence="1">
    <location>
        <begin position="418"/>
        <end position="439"/>
    </location>
</feature>
<evidence type="ECO:0000313" key="3">
    <source>
        <dbReference type="Proteomes" id="UP000077115"/>
    </source>
</evidence>
<dbReference type="EMBL" id="DS022305">
    <property type="protein sequence ID" value="OAJ41400.1"/>
    <property type="molecule type" value="Genomic_DNA"/>
</dbReference>
<reference evidence="2 3" key="1">
    <citation type="submission" date="2006-10" db="EMBL/GenBank/DDBJ databases">
        <title>The Genome Sequence of Batrachochytrium dendrobatidis JEL423.</title>
        <authorList>
            <consortium name="The Broad Institute Genome Sequencing Platform"/>
            <person name="Birren B."/>
            <person name="Lander E."/>
            <person name="Galagan J."/>
            <person name="Cuomo C."/>
            <person name="Devon K."/>
            <person name="Jaffe D."/>
            <person name="Butler J."/>
            <person name="Alvarez P."/>
            <person name="Gnerre S."/>
            <person name="Grabherr M."/>
            <person name="Kleber M."/>
            <person name="Mauceli E."/>
            <person name="Brockman W."/>
            <person name="Young S."/>
            <person name="LaButti K."/>
            <person name="Sykes S."/>
            <person name="DeCaprio D."/>
            <person name="Crawford M."/>
            <person name="Koehrsen M."/>
            <person name="Engels R."/>
            <person name="Montgomery P."/>
            <person name="Pearson M."/>
            <person name="Howarth C."/>
            <person name="Larson L."/>
            <person name="White J."/>
            <person name="O'Leary S."/>
            <person name="Kodira C."/>
            <person name="Zeng Q."/>
            <person name="Yandava C."/>
            <person name="Alvarado L."/>
            <person name="Longcore J."/>
            <person name="James T."/>
        </authorList>
    </citation>
    <scope>NUCLEOTIDE SEQUENCE [LARGE SCALE GENOMIC DNA]</scope>
    <source>
        <strain evidence="2 3">JEL423</strain>
    </source>
</reference>
<reference evidence="2 3" key="2">
    <citation type="submission" date="2016-05" db="EMBL/GenBank/DDBJ databases">
        <title>Lineage-specific infection strategies underlie the spectrum of fungal disease in amphibians.</title>
        <authorList>
            <person name="Cuomo C.A."/>
            <person name="Farrer R.A."/>
            <person name="James T."/>
            <person name="Longcore J."/>
            <person name="Birren B."/>
        </authorList>
    </citation>
    <scope>NUCLEOTIDE SEQUENCE [LARGE SCALE GENOMIC DNA]</scope>
    <source>
        <strain evidence="2 3">JEL423</strain>
    </source>
</reference>
<feature type="compositionally biased region" description="Basic and acidic residues" evidence="1">
    <location>
        <begin position="653"/>
        <end position="668"/>
    </location>
</feature>
<feature type="compositionally biased region" description="Low complexity" evidence="1">
    <location>
        <begin position="262"/>
        <end position="274"/>
    </location>
</feature>
<feature type="region of interest" description="Disordered" evidence="1">
    <location>
        <begin position="29"/>
        <end position="140"/>
    </location>
</feature>
<dbReference type="Proteomes" id="UP000077115">
    <property type="component" value="Unassembled WGS sequence"/>
</dbReference>
<feature type="compositionally biased region" description="Polar residues" evidence="1">
    <location>
        <begin position="108"/>
        <end position="134"/>
    </location>
</feature>
<feature type="region of interest" description="Disordered" evidence="1">
    <location>
        <begin position="220"/>
        <end position="307"/>
    </location>
</feature>
<feature type="compositionally biased region" description="Basic and acidic residues" evidence="1">
    <location>
        <begin position="844"/>
        <end position="863"/>
    </location>
</feature>
<gene>
    <name evidence="2" type="ORF">BDEG_25009</name>
</gene>